<feature type="region of interest" description="Disordered" evidence="5">
    <location>
        <begin position="220"/>
        <end position="252"/>
    </location>
</feature>
<feature type="domain" description="LIM zinc-binding" evidence="6">
    <location>
        <begin position="483"/>
        <end position="543"/>
    </location>
</feature>
<dbReference type="OrthoDB" id="10069167at2759"/>
<reference evidence="7" key="1">
    <citation type="submission" date="2021-02" db="EMBL/GenBank/DDBJ databases">
        <authorList>
            <person name="Nowell W R."/>
        </authorList>
    </citation>
    <scope>NUCLEOTIDE SEQUENCE</scope>
    <source>
        <strain evidence="7">Ploen Becks lab</strain>
    </source>
</reference>
<evidence type="ECO:0000256" key="3">
    <source>
        <dbReference type="ARBA" id="ARBA00023038"/>
    </source>
</evidence>
<gene>
    <name evidence="7" type="ORF">OXX778_LOCUS106</name>
</gene>
<keyword evidence="8" id="KW-1185">Reference proteome</keyword>
<keyword evidence="1 4" id="KW-0479">Metal-binding</keyword>
<dbReference type="SUPFAM" id="SSF57716">
    <property type="entry name" value="Glucocorticoid receptor-like (DNA-binding domain)"/>
    <property type="match status" value="1"/>
</dbReference>
<evidence type="ECO:0000259" key="6">
    <source>
        <dbReference type="PROSITE" id="PS50023"/>
    </source>
</evidence>
<dbReference type="Gene3D" id="2.10.110.10">
    <property type="entry name" value="Cysteine Rich Protein"/>
    <property type="match status" value="2"/>
</dbReference>
<name>A0A813M2A3_9BILA</name>
<feature type="compositionally biased region" description="Basic and acidic residues" evidence="5">
    <location>
        <begin position="87"/>
        <end position="97"/>
    </location>
</feature>
<dbReference type="PANTHER" id="PTHR24211">
    <property type="entry name" value="LIM DOMAIN-CONTAINING PROTEIN"/>
    <property type="match status" value="1"/>
</dbReference>
<keyword evidence="3 4" id="KW-0440">LIM domain</keyword>
<proteinExistence type="predicted"/>
<evidence type="ECO:0000256" key="1">
    <source>
        <dbReference type="ARBA" id="ARBA00022723"/>
    </source>
</evidence>
<keyword evidence="2 4" id="KW-0862">Zinc</keyword>
<dbReference type="PANTHER" id="PTHR24211:SF22">
    <property type="entry name" value="TESTIN"/>
    <property type="match status" value="1"/>
</dbReference>
<accession>A0A813M2A3</accession>
<evidence type="ECO:0000256" key="4">
    <source>
        <dbReference type="PROSITE-ProRule" id="PRU00125"/>
    </source>
</evidence>
<dbReference type="AlphaFoldDB" id="A0A813M2A3"/>
<dbReference type="InterPro" id="IPR001781">
    <property type="entry name" value="Znf_LIM"/>
</dbReference>
<dbReference type="EMBL" id="CAJNOC010000004">
    <property type="protein sequence ID" value="CAF0703914.1"/>
    <property type="molecule type" value="Genomic_DNA"/>
</dbReference>
<evidence type="ECO:0000313" key="8">
    <source>
        <dbReference type="Proteomes" id="UP000663879"/>
    </source>
</evidence>
<dbReference type="SMART" id="SM00132">
    <property type="entry name" value="LIM"/>
    <property type="match status" value="2"/>
</dbReference>
<evidence type="ECO:0000256" key="2">
    <source>
        <dbReference type="ARBA" id="ARBA00022833"/>
    </source>
</evidence>
<sequence>MLRNSQSKVNRKKVRYGPVRYVNLKLTEPVSTNTFQISELCSKCGTVRTGPHISEGCKNCLIPKPKHISRINKFEFISRSNKSLDKIKDTSEADANKENNTNRSKSHELKPCIKKRSREPAHVNFSINQSEKFFEKQNNYEIKEPKINQINQNEDKTEKASLLVGLESKFESPSLDFKATKNILESKLEKCFKKINNHSDMKKINENKYLIISQSPLPRVCSRSSNNETTSENQTTNDSTFKSFSYENRKKSSNLNQEDIKVLTPRIKRTSKNPKLDSTDSLDHYTQRQKIDFEDKIKFFESKSSLISSSTKSLNNFDEYIEVETYQIPRISRGANKKLQYFGSNKSLDNLTRNQIFVDNLNEVPKLLGRLKKQNFVNISNKSINNYDPLANEKTYESLESLTNHNHKVITTNASVKPRKSRTTKLHWSTESIDLMACDGNVIIQEGEDLYSRPSETTLKCPKFEMDYPIKPKKRTVNNQICEICKYCARPILSDDYIYAEDNYWHSEHFNCCECSDSLADKKYLVVNSKRYCLNCHQRNFSKKCETCRTEILPTQTRFTYEKLNWHSNSNCFKCFICFRDVTEIPFLIKKNSLFCSIDCKKKLFKN</sequence>
<dbReference type="GO" id="GO:0046872">
    <property type="term" value="F:metal ion binding"/>
    <property type="evidence" value="ECO:0007669"/>
    <property type="project" value="UniProtKB-KW"/>
</dbReference>
<organism evidence="7 8">
    <name type="scientific">Brachionus calyciflorus</name>
    <dbReference type="NCBI Taxonomy" id="104777"/>
    <lineage>
        <taxon>Eukaryota</taxon>
        <taxon>Metazoa</taxon>
        <taxon>Spiralia</taxon>
        <taxon>Gnathifera</taxon>
        <taxon>Rotifera</taxon>
        <taxon>Eurotatoria</taxon>
        <taxon>Monogononta</taxon>
        <taxon>Pseudotrocha</taxon>
        <taxon>Ploima</taxon>
        <taxon>Brachionidae</taxon>
        <taxon>Brachionus</taxon>
    </lineage>
</organism>
<dbReference type="InterPro" id="IPR047120">
    <property type="entry name" value="Pk/Esn/Tes"/>
</dbReference>
<dbReference type="Pfam" id="PF00412">
    <property type="entry name" value="LIM"/>
    <property type="match status" value="1"/>
</dbReference>
<dbReference type="Proteomes" id="UP000663879">
    <property type="component" value="Unassembled WGS sequence"/>
</dbReference>
<dbReference type="PROSITE" id="PS50023">
    <property type="entry name" value="LIM_DOMAIN_2"/>
    <property type="match status" value="1"/>
</dbReference>
<evidence type="ECO:0000313" key="7">
    <source>
        <dbReference type="EMBL" id="CAF0703914.1"/>
    </source>
</evidence>
<feature type="region of interest" description="Disordered" evidence="5">
    <location>
        <begin position="87"/>
        <end position="110"/>
    </location>
</feature>
<feature type="compositionally biased region" description="Low complexity" evidence="5">
    <location>
        <begin position="222"/>
        <end position="240"/>
    </location>
</feature>
<evidence type="ECO:0000256" key="5">
    <source>
        <dbReference type="SAM" id="MobiDB-lite"/>
    </source>
</evidence>
<dbReference type="CDD" id="cd08368">
    <property type="entry name" value="LIM"/>
    <property type="match status" value="1"/>
</dbReference>
<comment type="caution">
    <text evidence="7">The sequence shown here is derived from an EMBL/GenBank/DDBJ whole genome shotgun (WGS) entry which is preliminary data.</text>
</comment>
<protein>
    <recommendedName>
        <fullName evidence="6">LIM zinc-binding domain-containing protein</fullName>
    </recommendedName>
</protein>